<dbReference type="eggNOG" id="COG3703">
    <property type="taxonomic scope" value="Bacteria"/>
</dbReference>
<feature type="binding site" evidence="3">
    <location>
        <begin position="11"/>
        <end position="16"/>
    </location>
    <ligand>
        <name>substrate</name>
    </ligand>
</feature>
<dbReference type="Pfam" id="PF06094">
    <property type="entry name" value="GGACT"/>
    <property type="match status" value="1"/>
</dbReference>
<dbReference type="EMBL" id="CP000860">
    <property type="protein sequence ID" value="ACA59323.1"/>
    <property type="molecule type" value="Genomic_DNA"/>
</dbReference>
<feature type="binding site" evidence="3">
    <location>
        <position position="131"/>
    </location>
    <ligand>
        <name>substrate</name>
    </ligand>
</feature>
<accession>B1I2X7</accession>
<dbReference type="InterPro" id="IPR009288">
    <property type="entry name" value="AIG2-like_dom"/>
</dbReference>
<name>B1I2X7_DESAP</name>
<dbReference type="CDD" id="cd06661">
    <property type="entry name" value="GGCT_like"/>
    <property type="match status" value="1"/>
</dbReference>
<evidence type="ECO:0000256" key="1">
    <source>
        <dbReference type="ARBA" id="ARBA00023239"/>
    </source>
</evidence>
<proteinExistence type="predicted"/>
<organism evidence="5 6">
    <name type="scientific">Desulforudis audaxviator (strain MP104C)</name>
    <dbReference type="NCBI Taxonomy" id="477974"/>
    <lineage>
        <taxon>Bacteria</taxon>
        <taxon>Bacillati</taxon>
        <taxon>Bacillota</taxon>
        <taxon>Clostridia</taxon>
        <taxon>Thermoanaerobacterales</taxon>
        <taxon>Candidatus Desulforudaceae</taxon>
        <taxon>Candidatus Desulforudis</taxon>
    </lineage>
</organism>
<dbReference type="InterPro" id="IPR017939">
    <property type="entry name" value="G-Glutamylcylcotransferase"/>
</dbReference>
<evidence type="ECO:0000313" key="6">
    <source>
        <dbReference type="Proteomes" id="UP000008544"/>
    </source>
</evidence>
<dbReference type="KEGG" id="dau:Daud_0807"/>
<dbReference type="GO" id="GO:0003839">
    <property type="term" value="F:gamma-glutamylcyclotransferase activity"/>
    <property type="evidence" value="ECO:0007669"/>
    <property type="project" value="InterPro"/>
</dbReference>
<dbReference type="Proteomes" id="UP000008544">
    <property type="component" value="Chromosome"/>
</dbReference>
<dbReference type="PANTHER" id="PTHR12935:SF0">
    <property type="entry name" value="GAMMA-GLUTAMYLCYCLOTRANSFERASE"/>
    <property type="match status" value="1"/>
</dbReference>
<dbReference type="OrthoDB" id="158990at2"/>
<feature type="active site" description="Proton acceptor" evidence="2">
    <location>
        <position position="87"/>
    </location>
</feature>
<evidence type="ECO:0000256" key="2">
    <source>
        <dbReference type="PIRSR" id="PIRSR617939-1"/>
    </source>
</evidence>
<keyword evidence="6" id="KW-1185">Reference proteome</keyword>
<gene>
    <name evidence="5" type="ordered locus">Daud_0807</name>
</gene>
<reference evidence="5 6" key="2">
    <citation type="journal article" date="2008" name="Science">
        <title>Environmental genomics reveals a single-species ecosystem deep within Earth.</title>
        <authorList>
            <person name="Chivian D."/>
            <person name="Brodie E.L."/>
            <person name="Alm E.J."/>
            <person name="Culley D.E."/>
            <person name="Dehal P.S."/>
            <person name="Desantis T.Z."/>
            <person name="Gihring T.M."/>
            <person name="Lapidus A."/>
            <person name="Lin L.H."/>
            <person name="Lowry S.R."/>
            <person name="Moser D.P."/>
            <person name="Richardson P.M."/>
            <person name="Southam G."/>
            <person name="Wanger G."/>
            <person name="Pratt L.M."/>
            <person name="Andersen G.L."/>
            <person name="Hazen T.C."/>
            <person name="Brockman F.J."/>
            <person name="Arkin A.P."/>
            <person name="Onstott T.C."/>
        </authorList>
    </citation>
    <scope>NUCLEOTIDE SEQUENCE [LARGE SCALE GENOMIC DNA]</scope>
    <source>
        <strain evidence="5 6">MP104C</strain>
    </source>
</reference>
<sequence>MKLNLGENVWYFAYGSNMDTERMKERVGRLPDRIPGVLRNWRLEFNKAWENIPGAGFANIVPCPGDAVEGVLYLLLGEELRELDRYEGVPRHYKQRQVSVERRETGEVVAAVTYVASPDKVRHGLKPTREYIGYLLSGADCLSKEYVQHLQAVETLN</sequence>
<dbReference type="PANTHER" id="PTHR12935">
    <property type="entry name" value="GAMMA-GLUTAMYLCYCLOTRANSFERASE"/>
    <property type="match status" value="1"/>
</dbReference>
<reference evidence="6" key="1">
    <citation type="submission" date="2007-10" db="EMBL/GenBank/DDBJ databases">
        <title>Complete sequence of chromosome of Desulforudis audaxviator MP104C.</title>
        <authorList>
            <person name="Copeland A."/>
            <person name="Lucas S."/>
            <person name="Lapidus A."/>
            <person name="Barry K."/>
            <person name="Glavina del Rio T."/>
            <person name="Dalin E."/>
            <person name="Tice H."/>
            <person name="Bruce D."/>
            <person name="Pitluck S."/>
            <person name="Lowry S.R."/>
            <person name="Larimer F."/>
            <person name="Land M.L."/>
            <person name="Hauser L."/>
            <person name="Kyrpides N."/>
            <person name="Ivanova N.N."/>
            <person name="Richardson P."/>
        </authorList>
    </citation>
    <scope>NUCLEOTIDE SEQUENCE [LARGE SCALE GENOMIC DNA]</scope>
    <source>
        <strain evidence="6">MP104C</strain>
    </source>
</reference>
<evidence type="ECO:0000259" key="4">
    <source>
        <dbReference type="Pfam" id="PF06094"/>
    </source>
</evidence>
<dbReference type="SUPFAM" id="SSF110857">
    <property type="entry name" value="Gamma-glutamyl cyclotransferase-like"/>
    <property type="match status" value="1"/>
</dbReference>
<keyword evidence="1" id="KW-0456">Lyase</keyword>
<dbReference type="HOGENOM" id="CLU_048475_6_1_9"/>
<dbReference type="Gene3D" id="3.10.490.10">
    <property type="entry name" value="Gamma-glutamyl cyclotransferase-like"/>
    <property type="match status" value="1"/>
</dbReference>
<dbReference type="InterPro" id="IPR013024">
    <property type="entry name" value="GGCT-like"/>
</dbReference>
<protein>
    <recommendedName>
        <fullName evidence="4">Gamma-glutamylcyclotransferase AIG2-like domain-containing protein</fullName>
    </recommendedName>
</protein>
<dbReference type="InterPro" id="IPR036568">
    <property type="entry name" value="GGCT-like_sf"/>
</dbReference>
<evidence type="ECO:0000313" key="5">
    <source>
        <dbReference type="EMBL" id="ACA59323.1"/>
    </source>
</evidence>
<dbReference type="AlphaFoldDB" id="B1I2X7"/>
<evidence type="ECO:0000256" key="3">
    <source>
        <dbReference type="PIRSR" id="PIRSR617939-2"/>
    </source>
</evidence>
<feature type="domain" description="Gamma-glutamylcyclotransferase AIG2-like" evidence="4">
    <location>
        <begin position="11"/>
        <end position="122"/>
    </location>
</feature>